<sequence length="243" mass="28287">MEKVQSISNGTNSISYTLTRSRRKTVGIRITENGEVKVAAPLNIPDRQLKDIILKKLPWILRKQEELRKICEESRLENKFADGETFLYLGKEYTLRIAKGVLPEGVNLEENYIVVAADETKVSVNGPQYIRNVLKNFYVNQFVDIAKTRMDFFSPKIGVCPRKLTVREQKTRWGSCSSKGNISLNWKLVMAPMEVIDYVIVHELCHMKEMNHSKNYWNIVKSIIPDFELRRKWLKDNGHRLLM</sequence>
<dbReference type="CDD" id="cd07344">
    <property type="entry name" value="M48_yhfN_like"/>
    <property type="match status" value="1"/>
</dbReference>
<dbReference type="Proteomes" id="UP000223596">
    <property type="component" value="Unassembled WGS sequence"/>
</dbReference>
<proteinExistence type="predicted"/>
<feature type="domain" description="YgjP-like metallopeptidase" evidence="1">
    <location>
        <begin position="24"/>
        <end position="236"/>
    </location>
</feature>
<dbReference type="EMBL" id="PDBW01000001">
    <property type="protein sequence ID" value="PFH02976.1"/>
    <property type="molecule type" value="Genomic_DNA"/>
</dbReference>
<evidence type="ECO:0000313" key="2">
    <source>
        <dbReference type="EMBL" id="PFH02976.1"/>
    </source>
</evidence>
<dbReference type="PANTHER" id="PTHR30399:SF1">
    <property type="entry name" value="UTP PYROPHOSPHATASE"/>
    <property type="match status" value="1"/>
</dbReference>
<dbReference type="PANTHER" id="PTHR30399">
    <property type="entry name" value="UNCHARACTERIZED PROTEIN YGJP"/>
    <property type="match status" value="1"/>
</dbReference>
<name>A0AB36THB7_ACETH</name>
<reference evidence="2 3" key="1">
    <citation type="submission" date="2017-09" db="EMBL/GenBank/DDBJ databases">
        <title>Evaluation of Pacific Biosciences Sequencing Technology to Finishing C. thermocellum Genome Sequences.</title>
        <authorList>
            <person name="Brown S."/>
        </authorList>
    </citation>
    <scope>NUCLEOTIDE SEQUENCE [LARGE SCALE GENOMIC DNA]</scope>
    <source>
        <strain evidence="2 3">AD2</strain>
    </source>
</reference>
<dbReference type="Gene3D" id="3.30.2010.10">
    <property type="entry name" value="Metalloproteases ('zincins'), catalytic domain"/>
    <property type="match status" value="1"/>
</dbReference>
<dbReference type="Pfam" id="PF01863">
    <property type="entry name" value="YgjP-like"/>
    <property type="match status" value="1"/>
</dbReference>
<dbReference type="InterPro" id="IPR053136">
    <property type="entry name" value="UTP_pyrophosphatase-like"/>
</dbReference>
<evidence type="ECO:0000259" key="1">
    <source>
        <dbReference type="Pfam" id="PF01863"/>
    </source>
</evidence>
<dbReference type="AlphaFoldDB" id="A0AB36THB7"/>
<dbReference type="GeneID" id="35805274"/>
<protein>
    <recommendedName>
        <fullName evidence="1">YgjP-like metallopeptidase domain-containing protein</fullName>
    </recommendedName>
</protein>
<comment type="caution">
    <text evidence="2">The sequence shown here is derived from an EMBL/GenBank/DDBJ whole genome shotgun (WGS) entry which is preliminary data.</text>
</comment>
<gene>
    <name evidence="2" type="ORF">M972_111770</name>
</gene>
<dbReference type="RefSeq" id="WP_003517593.1">
    <property type="nucleotide sequence ID" value="NZ_CP013828.1"/>
</dbReference>
<evidence type="ECO:0000313" key="3">
    <source>
        <dbReference type="Proteomes" id="UP000223596"/>
    </source>
</evidence>
<accession>A0AB36THB7</accession>
<organism evidence="2 3">
    <name type="scientific">Acetivibrio thermocellus AD2</name>
    <dbReference type="NCBI Taxonomy" id="1138384"/>
    <lineage>
        <taxon>Bacteria</taxon>
        <taxon>Bacillati</taxon>
        <taxon>Bacillota</taxon>
        <taxon>Clostridia</taxon>
        <taxon>Eubacteriales</taxon>
        <taxon>Oscillospiraceae</taxon>
        <taxon>Acetivibrio</taxon>
    </lineage>
</organism>
<dbReference type="InterPro" id="IPR002725">
    <property type="entry name" value="YgjP-like_metallopeptidase"/>
</dbReference>